<feature type="transmembrane region" description="Helical" evidence="1">
    <location>
        <begin position="45"/>
        <end position="62"/>
    </location>
</feature>
<reference evidence="2 3" key="1">
    <citation type="submission" date="2024-05" db="EMBL/GenBank/DDBJ databases">
        <authorList>
            <person name="Wallberg A."/>
        </authorList>
    </citation>
    <scope>NUCLEOTIDE SEQUENCE [LARGE SCALE GENOMIC DNA]</scope>
</reference>
<feature type="non-terminal residue" evidence="2">
    <location>
        <position position="1"/>
    </location>
</feature>
<proteinExistence type="predicted"/>
<name>A0AAV2QNZ3_MEGNR</name>
<dbReference type="GO" id="GO:0030660">
    <property type="term" value="C:Golgi-associated vesicle membrane"/>
    <property type="evidence" value="ECO:0007669"/>
    <property type="project" value="TreeGrafter"/>
</dbReference>
<dbReference type="InterPro" id="IPR007369">
    <property type="entry name" value="Peptidase_A22B_SPP"/>
</dbReference>
<dbReference type="Pfam" id="PF04258">
    <property type="entry name" value="Peptidase_A22B"/>
    <property type="match status" value="1"/>
</dbReference>
<dbReference type="PANTHER" id="PTHR12174">
    <property type="entry name" value="SIGNAL PEPTIDE PEPTIDASE"/>
    <property type="match status" value="1"/>
</dbReference>
<protein>
    <submittedName>
        <fullName evidence="2">Uncharacterized protein</fullName>
    </submittedName>
</protein>
<dbReference type="GO" id="GO:0042500">
    <property type="term" value="F:aspartic endopeptidase activity, intramembrane cleaving"/>
    <property type="evidence" value="ECO:0007669"/>
    <property type="project" value="InterPro"/>
</dbReference>
<accession>A0AAV2QNZ3</accession>
<dbReference type="GO" id="GO:0033619">
    <property type="term" value="P:membrane protein proteolysis"/>
    <property type="evidence" value="ECO:0007669"/>
    <property type="project" value="TreeGrafter"/>
</dbReference>
<comment type="caution">
    <text evidence="2">The sequence shown here is derived from an EMBL/GenBank/DDBJ whole genome shotgun (WGS) entry which is preliminary data.</text>
</comment>
<dbReference type="GO" id="GO:0098554">
    <property type="term" value="C:cytoplasmic side of endoplasmic reticulum membrane"/>
    <property type="evidence" value="ECO:0007669"/>
    <property type="project" value="TreeGrafter"/>
</dbReference>
<keyword evidence="1" id="KW-0472">Membrane</keyword>
<dbReference type="GO" id="GO:0098553">
    <property type="term" value="C:lumenal side of endoplasmic reticulum membrane"/>
    <property type="evidence" value="ECO:0007669"/>
    <property type="project" value="TreeGrafter"/>
</dbReference>
<dbReference type="AlphaFoldDB" id="A0AAV2QNZ3"/>
<feature type="transmembrane region" description="Helical" evidence="1">
    <location>
        <begin position="104"/>
        <end position="122"/>
    </location>
</feature>
<keyword evidence="3" id="KW-1185">Reference proteome</keyword>
<keyword evidence="1" id="KW-0812">Transmembrane</keyword>
<dbReference type="PANTHER" id="PTHR12174:SF103">
    <property type="entry name" value="INTRAMEMBRANE PROTEASE (IMPAS) FAMILY"/>
    <property type="match status" value="1"/>
</dbReference>
<dbReference type="GO" id="GO:0005765">
    <property type="term" value="C:lysosomal membrane"/>
    <property type="evidence" value="ECO:0007669"/>
    <property type="project" value="TreeGrafter"/>
</dbReference>
<evidence type="ECO:0000256" key="1">
    <source>
        <dbReference type="SAM" id="Phobius"/>
    </source>
</evidence>
<keyword evidence="1" id="KW-1133">Transmembrane helix</keyword>
<gene>
    <name evidence="2" type="ORF">MNOR_LOCUS15082</name>
</gene>
<sequence length="137" mass="14943">GWEEYYGGGGQGWQQRGTASNGVHGSTFILSQIILVCQPQGNYNLLGFGDVLVPGLLVSFVYSFDLQMGTPGRCLYFVVNVIMYGCGLLVTFLGLYLMEGAQPALLYLVPFTLIPTISIAAMRGEFKTMWSGVQEKV</sequence>
<evidence type="ECO:0000313" key="3">
    <source>
        <dbReference type="Proteomes" id="UP001497623"/>
    </source>
</evidence>
<dbReference type="Proteomes" id="UP001497623">
    <property type="component" value="Unassembled WGS sequence"/>
</dbReference>
<feature type="transmembrane region" description="Helical" evidence="1">
    <location>
        <begin position="74"/>
        <end position="98"/>
    </location>
</feature>
<organism evidence="2 3">
    <name type="scientific">Meganyctiphanes norvegica</name>
    <name type="common">Northern krill</name>
    <name type="synonym">Thysanopoda norvegica</name>
    <dbReference type="NCBI Taxonomy" id="48144"/>
    <lineage>
        <taxon>Eukaryota</taxon>
        <taxon>Metazoa</taxon>
        <taxon>Ecdysozoa</taxon>
        <taxon>Arthropoda</taxon>
        <taxon>Crustacea</taxon>
        <taxon>Multicrustacea</taxon>
        <taxon>Malacostraca</taxon>
        <taxon>Eumalacostraca</taxon>
        <taxon>Eucarida</taxon>
        <taxon>Euphausiacea</taxon>
        <taxon>Euphausiidae</taxon>
        <taxon>Meganyctiphanes</taxon>
    </lineage>
</organism>
<dbReference type="EMBL" id="CAXKWB010009290">
    <property type="protein sequence ID" value="CAL4094166.1"/>
    <property type="molecule type" value="Genomic_DNA"/>
</dbReference>
<evidence type="ECO:0000313" key="2">
    <source>
        <dbReference type="EMBL" id="CAL4094166.1"/>
    </source>
</evidence>